<comment type="caution">
    <text evidence="2">The sequence shown here is derived from an EMBL/GenBank/DDBJ whole genome shotgun (WGS) entry which is preliminary data.</text>
</comment>
<dbReference type="SUPFAM" id="SSF48613">
    <property type="entry name" value="Heme oxygenase-like"/>
    <property type="match status" value="1"/>
</dbReference>
<dbReference type="Gene3D" id="1.20.910.10">
    <property type="entry name" value="Heme oxygenase-like"/>
    <property type="match status" value="1"/>
</dbReference>
<dbReference type="InterPro" id="IPR016084">
    <property type="entry name" value="Haem_Oase-like_multi-hlx"/>
</dbReference>
<dbReference type="InterPro" id="IPR039068">
    <property type="entry name" value="PqqC-like"/>
</dbReference>
<dbReference type="RefSeq" id="WP_036264791.1">
    <property type="nucleotide sequence ID" value="NZ_LMTZ01000157.1"/>
</dbReference>
<dbReference type="PANTHER" id="PTHR40279">
    <property type="entry name" value="PQQC-LIKE PROTEIN"/>
    <property type="match status" value="1"/>
</dbReference>
<dbReference type="EMBL" id="LMTZ01000157">
    <property type="protein sequence ID" value="KST62392.1"/>
    <property type="molecule type" value="Genomic_DNA"/>
</dbReference>
<dbReference type="GO" id="GO:0016491">
    <property type="term" value="F:oxidoreductase activity"/>
    <property type="evidence" value="ECO:0007669"/>
    <property type="project" value="UniProtKB-KW"/>
</dbReference>
<dbReference type="Proteomes" id="UP000053372">
    <property type="component" value="Unassembled WGS sequence"/>
</dbReference>
<evidence type="ECO:0000313" key="3">
    <source>
        <dbReference type="Proteomes" id="UP000053372"/>
    </source>
</evidence>
<dbReference type="AlphaFoldDB" id="A0A0V7ZCY3"/>
<gene>
    <name evidence="2" type="ORF">BC008_09495</name>
</gene>
<reference evidence="2 3" key="1">
    <citation type="journal article" date="2015" name="Genome Announc.">
        <title>Draft Genome of the Euendolithic (true boring) Cyanobacterium Mastigocoleus testarum strain BC008.</title>
        <authorList>
            <person name="Guida B.S."/>
            <person name="Garcia-Pichel F."/>
        </authorList>
    </citation>
    <scope>NUCLEOTIDE SEQUENCE [LARGE SCALE GENOMIC DNA]</scope>
    <source>
        <strain evidence="2 3">BC008</strain>
    </source>
</reference>
<dbReference type="SMART" id="SM01236">
    <property type="entry name" value="Haem_oxygenase_2"/>
    <property type="match status" value="1"/>
</dbReference>
<protein>
    <submittedName>
        <fullName evidence="2">TenA/THI-4 protein</fullName>
    </submittedName>
</protein>
<dbReference type="PANTHER" id="PTHR40279:SF3">
    <property type="entry name" value="4-AMINOBENZOATE SYNTHASE"/>
    <property type="match status" value="1"/>
</dbReference>
<dbReference type="OrthoDB" id="9800756at2"/>
<keyword evidence="1" id="KW-0560">Oxidoreductase</keyword>
<name>A0A0V7ZCY3_9CYAN</name>
<evidence type="ECO:0000313" key="2">
    <source>
        <dbReference type="EMBL" id="KST62392.1"/>
    </source>
</evidence>
<accession>A0A0V7ZCY3</accession>
<evidence type="ECO:0000256" key="1">
    <source>
        <dbReference type="ARBA" id="ARBA00023002"/>
    </source>
</evidence>
<keyword evidence="3" id="KW-1185">Reference proteome</keyword>
<dbReference type="Pfam" id="PF14518">
    <property type="entry name" value="Haem_oxygenas_2"/>
    <property type="match status" value="1"/>
</dbReference>
<organism evidence="2 3">
    <name type="scientific">Mastigocoleus testarum BC008</name>
    <dbReference type="NCBI Taxonomy" id="371196"/>
    <lineage>
        <taxon>Bacteria</taxon>
        <taxon>Bacillati</taxon>
        <taxon>Cyanobacteriota</taxon>
        <taxon>Cyanophyceae</taxon>
        <taxon>Nostocales</taxon>
        <taxon>Hapalosiphonaceae</taxon>
        <taxon>Mastigocoleus</taxon>
    </lineage>
</organism>
<sequence>MNSKFIIQSSFREIAKSHPIWEHSFLHKCRYQELTLEEVKLLAVQMYKFCKEFNRILASILSCCEDENAQMVILENLYDEMGQGKAEKCHPELFRKFTRALGIDDRTLASFSKTPETNNLINTYMGIAPEYGYLAALGAICYASEGIVNTLYTQLYKGIVGSGSFTKESLMFFEVHIDLDTDHAKKLAELIEPKITCHQQEIKVRQAILKAMDARVIFFDGIERQIFNGNFAVNPLLFKS</sequence>
<proteinExistence type="predicted"/>